<dbReference type="SUPFAM" id="SSF109854">
    <property type="entry name" value="DinB/YfiT-like putative metalloenzymes"/>
    <property type="match status" value="1"/>
</dbReference>
<dbReference type="AlphaFoldDB" id="A0A917W6Z0"/>
<organism evidence="1 2">
    <name type="scientific">Microlunatus endophyticus</name>
    <dbReference type="NCBI Taxonomy" id="1716077"/>
    <lineage>
        <taxon>Bacteria</taxon>
        <taxon>Bacillati</taxon>
        <taxon>Actinomycetota</taxon>
        <taxon>Actinomycetes</taxon>
        <taxon>Propionibacteriales</taxon>
        <taxon>Propionibacteriaceae</taxon>
        <taxon>Microlunatus</taxon>
    </lineage>
</organism>
<sequence length="188" mass="20931">MTMHTILTAEQIAELKYPPPAGNDVEILLGSLERMRRTFIWKASGVPDEQSRTVTVGTSTLTLSGLMKHLTHCEYDCFMGRFLHVPPPAPPDSRPHEEWYFRPTSEQTPDVLLAGWQQATQRSREIVAEALAGEQGLDTMGGLVWPDGRSQTLRAIITDLIEEYGRHTGHADLIRESIDGVVGEDPPD</sequence>
<evidence type="ECO:0000313" key="2">
    <source>
        <dbReference type="Proteomes" id="UP000613840"/>
    </source>
</evidence>
<reference evidence="1" key="1">
    <citation type="journal article" date="2014" name="Int. J. Syst. Evol. Microbiol.">
        <title>Complete genome sequence of Corynebacterium casei LMG S-19264T (=DSM 44701T), isolated from a smear-ripened cheese.</title>
        <authorList>
            <consortium name="US DOE Joint Genome Institute (JGI-PGF)"/>
            <person name="Walter F."/>
            <person name="Albersmeier A."/>
            <person name="Kalinowski J."/>
            <person name="Ruckert C."/>
        </authorList>
    </citation>
    <scope>NUCLEOTIDE SEQUENCE</scope>
    <source>
        <strain evidence="1">CGMCC 4.7306</strain>
    </source>
</reference>
<dbReference type="InterPro" id="IPR007061">
    <property type="entry name" value="MST-like"/>
</dbReference>
<dbReference type="EMBL" id="BMMZ01000008">
    <property type="protein sequence ID" value="GGL71672.1"/>
    <property type="molecule type" value="Genomic_DNA"/>
</dbReference>
<dbReference type="Pfam" id="PF04978">
    <property type="entry name" value="MST"/>
    <property type="match status" value="1"/>
</dbReference>
<dbReference type="RefSeq" id="WP_229670179.1">
    <property type="nucleotide sequence ID" value="NZ_BMMZ01000008.1"/>
</dbReference>
<gene>
    <name evidence="1" type="ORF">GCM10011575_32470</name>
</gene>
<dbReference type="InterPro" id="IPR034660">
    <property type="entry name" value="DinB/YfiT-like"/>
</dbReference>
<accession>A0A917W6Z0</accession>
<dbReference type="Gene3D" id="1.20.120.450">
    <property type="entry name" value="dinb family like domain"/>
    <property type="match status" value="1"/>
</dbReference>
<comment type="caution">
    <text evidence="1">The sequence shown here is derived from an EMBL/GenBank/DDBJ whole genome shotgun (WGS) entry which is preliminary data.</text>
</comment>
<proteinExistence type="predicted"/>
<name>A0A917W6Z0_9ACTN</name>
<dbReference type="Proteomes" id="UP000613840">
    <property type="component" value="Unassembled WGS sequence"/>
</dbReference>
<evidence type="ECO:0000313" key="1">
    <source>
        <dbReference type="EMBL" id="GGL71672.1"/>
    </source>
</evidence>
<protein>
    <submittedName>
        <fullName evidence="1">Mini-circle protein</fullName>
    </submittedName>
</protein>
<keyword evidence="2" id="KW-1185">Reference proteome</keyword>
<reference evidence="1" key="2">
    <citation type="submission" date="2020-09" db="EMBL/GenBank/DDBJ databases">
        <authorList>
            <person name="Sun Q."/>
            <person name="Zhou Y."/>
        </authorList>
    </citation>
    <scope>NUCLEOTIDE SEQUENCE</scope>
    <source>
        <strain evidence="1">CGMCC 4.7306</strain>
    </source>
</reference>